<proteinExistence type="predicted"/>
<keyword evidence="3" id="KW-1185">Reference proteome</keyword>
<dbReference type="PROSITE" id="PS51257">
    <property type="entry name" value="PROKAR_LIPOPROTEIN"/>
    <property type="match status" value="1"/>
</dbReference>
<feature type="transmembrane region" description="Helical" evidence="1">
    <location>
        <begin position="87"/>
        <end position="111"/>
    </location>
</feature>
<gene>
    <name evidence="2" type="ORF">CVLEPA_LOCUS6791</name>
</gene>
<evidence type="ECO:0000313" key="3">
    <source>
        <dbReference type="Proteomes" id="UP001642483"/>
    </source>
</evidence>
<evidence type="ECO:0000256" key="1">
    <source>
        <dbReference type="SAM" id="Phobius"/>
    </source>
</evidence>
<comment type="caution">
    <text evidence="2">The sequence shown here is derived from an EMBL/GenBank/DDBJ whole genome shotgun (WGS) entry which is preliminary data.</text>
</comment>
<protein>
    <submittedName>
        <fullName evidence="2">Uncharacterized protein</fullName>
    </submittedName>
</protein>
<keyword evidence="1" id="KW-1133">Transmembrane helix</keyword>
<keyword evidence="1" id="KW-0472">Membrane</keyword>
<dbReference type="Proteomes" id="UP001642483">
    <property type="component" value="Unassembled WGS sequence"/>
</dbReference>
<evidence type="ECO:0000313" key="2">
    <source>
        <dbReference type="EMBL" id="CAK8677407.1"/>
    </source>
</evidence>
<name>A0ABP0FGH0_CLALP</name>
<organism evidence="2 3">
    <name type="scientific">Clavelina lepadiformis</name>
    <name type="common">Light-bulb sea squirt</name>
    <name type="synonym">Ascidia lepadiformis</name>
    <dbReference type="NCBI Taxonomy" id="159417"/>
    <lineage>
        <taxon>Eukaryota</taxon>
        <taxon>Metazoa</taxon>
        <taxon>Chordata</taxon>
        <taxon>Tunicata</taxon>
        <taxon>Ascidiacea</taxon>
        <taxon>Aplousobranchia</taxon>
        <taxon>Clavelinidae</taxon>
        <taxon>Clavelina</taxon>
    </lineage>
</organism>
<keyword evidence="1" id="KW-0812">Transmembrane</keyword>
<sequence length="159" mass="17939">MQYLSCRCSIKVHLKFQSICKSACVSLFISIMSCAALLHNLYTVGCRCGLNLAEMQRCYIAQQIMCGIDDMMDLVGLQLIKTLAGKCILVFSSVSTSLHLFIHGTMFWHGIANSMKLSLHVIVVIHVIVISIIFTLLFRFLKKSMNSPQLIFMKQFILL</sequence>
<feature type="transmembrane region" description="Helical" evidence="1">
    <location>
        <begin position="117"/>
        <end position="141"/>
    </location>
</feature>
<dbReference type="EMBL" id="CAWYQH010000046">
    <property type="protein sequence ID" value="CAK8677407.1"/>
    <property type="molecule type" value="Genomic_DNA"/>
</dbReference>
<reference evidence="2 3" key="1">
    <citation type="submission" date="2024-02" db="EMBL/GenBank/DDBJ databases">
        <authorList>
            <person name="Daric V."/>
            <person name="Darras S."/>
        </authorList>
    </citation>
    <scope>NUCLEOTIDE SEQUENCE [LARGE SCALE GENOMIC DNA]</scope>
</reference>
<accession>A0ABP0FGH0</accession>